<evidence type="ECO:0000313" key="2">
    <source>
        <dbReference type="EMBL" id="MBB0231384.1"/>
    </source>
</evidence>
<comment type="caution">
    <text evidence="2">The sequence shown here is derived from an EMBL/GenBank/DDBJ whole genome shotgun (WGS) entry which is preliminary data.</text>
</comment>
<dbReference type="SUPFAM" id="SSF55729">
    <property type="entry name" value="Acyl-CoA N-acyltransferases (Nat)"/>
    <property type="match status" value="1"/>
</dbReference>
<sequence length="209" mass="22474">MGRQLVPLDLETVPDLPVRCLSCVFWEMEPVEAALVRRRGQALLEKEAWLSSVLLEWGTCGRVAYIDHNPVGFVSYAPPDAVPRAPLFSSGPVSPDAVLLMTSWLHPEARGQGLGRALLQAAAKDVLGRGFRAMEAFGASPAAASGCVLPVGYLEEVGFRVVRDHPVYPRLRMDLQTLADRIAEMGALLDRLLGGARLPAPGVVRPSGA</sequence>
<dbReference type="PROSITE" id="PS51186">
    <property type="entry name" value="GNAT"/>
    <property type="match status" value="1"/>
</dbReference>
<proteinExistence type="predicted"/>
<dbReference type="Proteomes" id="UP000530234">
    <property type="component" value="Unassembled WGS sequence"/>
</dbReference>
<keyword evidence="3" id="KW-1185">Reference proteome</keyword>
<dbReference type="GO" id="GO:0016747">
    <property type="term" value="F:acyltransferase activity, transferring groups other than amino-acyl groups"/>
    <property type="evidence" value="ECO:0007669"/>
    <property type="project" value="InterPro"/>
</dbReference>
<feature type="domain" description="N-acetyltransferase" evidence="1">
    <location>
        <begin position="23"/>
        <end position="176"/>
    </location>
</feature>
<dbReference type="Gene3D" id="3.40.630.30">
    <property type="match status" value="1"/>
</dbReference>
<gene>
    <name evidence="2" type="ORF">FOE67_18190</name>
</gene>
<dbReference type="RefSeq" id="WP_182665702.1">
    <property type="nucleotide sequence ID" value="NZ_VKHS01000500.1"/>
</dbReference>
<dbReference type="AlphaFoldDB" id="A0A7W3XXW3"/>
<keyword evidence="2" id="KW-0808">Transferase</keyword>
<reference evidence="3" key="1">
    <citation type="submission" date="2019-10" db="EMBL/GenBank/DDBJ databases">
        <title>Streptomyces sp. nov., a novel actinobacterium isolated from alkaline environment.</title>
        <authorList>
            <person name="Golinska P."/>
        </authorList>
    </citation>
    <scope>NUCLEOTIDE SEQUENCE [LARGE SCALE GENOMIC DNA]</scope>
    <source>
        <strain evidence="3">DSM 42108</strain>
    </source>
</reference>
<dbReference type="InterPro" id="IPR000182">
    <property type="entry name" value="GNAT_dom"/>
</dbReference>
<name>A0A7W3XXW3_9ACTN</name>
<dbReference type="EMBL" id="VKHS01000500">
    <property type="protein sequence ID" value="MBB0231384.1"/>
    <property type="molecule type" value="Genomic_DNA"/>
</dbReference>
<evidence type="ECO:0000259" key="1">
    <source>
        <dbReference type="PROSITE" id="PS51186"/>
    </source>
</evidence>
<dbReference type="InterPro" id="IPR016181">
    <property type="entry name" value="Acyl_CoA_acyltransferase"/>
</dbReference>
<evidence type="ECO:0000313" key="3">
    <source>
        <dbReference type="Proteomes" id="UP000530234"/>
    </source>
</evidence>
<dbReference type="CDD" id="cd04301">
    <property type="entry name" value="NAT_SF"/>
    <property type="match status" value="1"/>
</dbReference>
<accession>A0A7W3XXW3</accession>
<dbReference type="Pfam" id="PF00583">
    <property type="entry name" value="Acetyltransf_1"/>
    <property type="match status" value="1"/>
</dbReference>
<organism evidence="2 3">
    <name type="scientific">Streptomyces calidiresistens</name>
    <dbReference type="NCBI Taxonomy" id="1485586"/>
    <lineage>
        <taxon>Bacteria</taxon>
        <taxon>Bacillati</taxon>
        <taxon>Actinomycetota</taxon>
        <taxon>Actinomycetes</taxon>
        <taxon>Kitasatosporales</taxon>
        <taxon>Streptomycetaceae</taxon>
        <taxon>Streptomyces</taxon>
    </lineage>
</organism>
<protein>
    <submittedName>
        <fullName evidence="2">GNAT family N-acetyltransferase</fullName>
    </submittedName>
</protein>